<dbReference type="InterPro" id="IPR058596">
    <property type="entry name" value="TraC-like_dom"/>
</dbReference>
<dbReference type="PATRIC" id="fig|1122241.3.peg.2556"/>
<organism evidence="2 3">
    <name type="scientific">Moorella mulderi DSM 14980</name>
    <dbReference type="NCBI Taxonomy" id="1122241"/>
    <lineage>
        <taxon>Bacteria</taxon>
        <taxon>Bacillati</taxon>
        <taxon>Bacillota</taxon>
        <taxon>Clostridia</taxon>
        <taxon>Neomoorellales</taxon>
        <taxon>Neomoorellaceae</taxon>
        <taxon>Neomoorella</taxon>
    </lineage>
</organism>
<dbReference type="EMBL" id="LTBC01000012">
    <property type="protein sequence ID" value="KYH31330.1"/>
    <property type="molecule type" value="Genomic_DNA"/>
</dbReference>
<feature type="domain" description="TraC-like" evidence="1">
    <location>
        <begin position="38"/>
        <end position="160"/>
    </location>
</feature>
<keyword evidence="3" id="KW-1185">Reference proteome</keyword>
<reference evidence="2 3" key="1">
    <citation type="submission" date="2016-02" db="EMBL/GenBank/DDBJ databases">
        <title>Genome sequence of Moorella mulderi DSM 14980.</title>
        <authorList>
            <person name="Poehlein A."/>
            <person name="Daniel R."/>
        </authorList>
    </citation>
    <scope>NUCLEOTIDE SEQUENCE [LARGE SCALE GENOMIC DNA]</scope>
    <source>
        <strain evidence="2 3">DSM 14980</strain>
    </source>
</reference>
<evidence type="ECO:0000259" key="1">
    <source>
        <dbReference type="Pfam" id="PF26593"/>
    </source>
</evidence>
<proteinExistence type="predicted"/>
<protein>
    <recommendedName>
        <fullName evidence="1">TraC-like domain-containing protein</fullName>
    </recommendedName>
</protein>
<evidence type="ECO:0000313" key="3">
    <source>
        <dbReference type="Proteomes" id="UP000075670"/>
    </source>
</evidence>
<dbReference type="Pfam" id="PF26593">
    <property type="entry name" value="TraC-like"/>
    <property type="match status" value="1"/>
</dbReference>
<gene>
    <name evidence="2" type="ORF">MOMUL_24010</name>
</gene>
<sequence>MVFKLSGKKKPAKQQQVDQAAARKAVQDWLPWKDIAGGVITRKDGQVVAVLKVEPFNLALKSENEKMRVITAVHEALNGQREAFQILSLGRPVDLDAYLRGLQDLARETGNLARKKLLQEYTRYVATLVASGEALERRYYILLPGKEQVEVLQRAHELASNLERSGLKVRVCSDQEIIDLVFVFTHPAQAAFERPPIPGPYLAPQVKGA</sequence>
<dbReference type="AlphaFoldDB" id="A0A151AUV8"/>
<dbReference type="RefSeq" id="WP_062285159.1">
    <property type="nucleotide sequence ID" value="NZ_LTBC01000012.1"/>
</dbReference>
<accession>A0A151AUV8</accession>
<comment type="caution">
    <text evidence="2">The sequence shown here is derived from an EMBL/GenBank/DDBJ whole genome shotgun (WGS) entry which is preliminary data.</text>
</comment>
<name>A0A151AUV8_9FIRM</name>
<evidence type="ECO:0000313" key="2">
    <source>
        <dbReference type="EMBL" id="KYH31330.1"/>
    </source>
</evidence>
<dbReference type="Proteomes" id="UP000075670">
    <property type="component" value="Unassembled WGS sequence"/>
</dbReference>